<dbReference type="AlphaFoldDB" id="A0A6N4DVS3"/>
<dbReference type="Gene3D" id="2.60.40.10">
    <property type="entry name" value="Immunoglobulins"/>
    <property type="match status" value="1"/>
</dbReference>
<accession>A0A6N4DVS3</accession>
<reference evidence="3 4" key="1">
    <citation type="submission" date="2018-01" db="EMBL/GenBank/DDBJ databases">
        <title>Novel co-symbiosis in the lucinid bivalve Phacoides pectinatus.</title>
        <authorList>
            <person name="Lim S.J."/>
            <person name="Davis B.G."/>
            <person name="Gill D.E."/>
            <person name="Engel A.S."/>
            <person name="Anderson L.C."/>
            <person name="Campbell B.J."/>
        </authorList>
    </citation>
    <scope>NUCLEOTIDE SEQUENCE [LARGE SCALE GENOMIC DNA]</scope>
    <source>
        <strain evidence="3">N3_P5</strain>
    </source>
</reference>
<keyword evidence="1" id="KW-0732">Signal</keyword>
<evidence type="ECO:0000256" key="1">
    <source>
        <dbReference type="SAM" id="SignalP"/>
    </source>
</evidence>
<feature type="signal peptide" evidence="1">
    <location>
        <begin position="1"/>
        <end position="24"/>
    </location>
</feature>
<name>A0A6N4DVS3_9GAMM</name>
<evidence type="ECO:0000259" key="2">
    <source>
        <dbReference type="Pfam" id="PF07705"/>
    </source>
</evidence>
<feature type="domain" description="CARDB" evidence="2">
    <location>
        <begin position="58"/>
        <end position="168"/>
    </location>
</feature>
<gene>
    <name evidence="3" type="ORF">C3L24_05830</name>
</gene>
<dbReference type="Pfam" id="PF07705">
    <property type="entry name" value="CARDB"/>
    <property type="match status" value="1"/>
</dbReference>
<sequence>MRRVNSFCLCALLALPAGMGMAWGADIERGVVMQRKAAPVMAPRMRQLTPLIQQGDLPELTFHSITFSPGKPLPGQQVTVWVKVWNTGKVDSAPTEVALKLRATHPPQGSAPPVFSASAPVAAVRPNMAGVATFNITLNGATSGQWKAEAVVDPYNRVVERDETNNSMYQLFQVM</sequence>
<proteinExistence type="predicted"/>
<dbReference type="InterPro" id="IPR013783">
    <property type="entry name" value="Ig-like_fold"/>
</dbReference>
<dbReference type="EMBL" id="PQCO01000177">
    <property type="protein sequence ID" value="PUE02599.1"/>
    <property type="molecule type" value="Genomic_DNA"/>
</dbReference>
<evidence type="ECO:0000313" key="3">
    <source>
        <dbReference type="EMBL" id="PUE02599.1"/>
    </source>
</evidence>
<comment type="caution">
    <text evidence="3">The sequence shown here is derived from an EMBL/GenBank/DDBJ whole genome shotgun (WGS) entry which is preliminary data.</text>
</comment>
<dbReference type="InterPro" id="IPR011635">
    <property type="entry name" value="CARDB"/>
</dbReference>
<feature type="chain" id="PRO_5026997404" description="CARDB domain-containing protein" evidence="1">
    <location>
        <begin position="25"/>
        <end position="175"/>
    </location>
</feature>
<protein>
    <recommendedName>
        <fullName evidence="2">CARDB domain-containing protein</fullName>
    </recommendedName>
</protein>
<evidence type="ECO:0000313" key="4">
    <source>
        <dbReference type="Proteomes" id="UP000250928"/>
    </source>
</evidence>
<organism evidence="3 4">
    <name type="scientific">Candidatus Sedimenticola endophacoides</name>
    <dbReference type="NCBI Taxonomy" id="2548426"/>
    <lineage>
        <taxon>Bacteria</taxon>
        <taxon>Pseudomonadati</taxon>
        <taxon>Pseudomonadota</taxon>
        <taxon>Gammaproteobacteria</taxon>
        <taxon>Chromatiales</taxon>
        <taxon>Sedimenticolaceae</taxon>
        <taxon>Sedimenticola</taxon>
    </lineage>
</organism>
<dbReference type="Proteomes" id="UP000250928">
    <property type="component" value="Unassembled WGS sequence"/>
</dbReference>